<dbReference type="InterPro" id="IPR000719">
    <property type="entry name" value="Prot_kinase_dom"/>
</dbReference>
<dbReference type="SUPFAM" id="SSF56112">
    <property type="entry name" value="Protein kinase-like (PK-like)"/>
    <property type="match status" value="1"/>
</dbReference>
<comment type="caution">
    <text evidence="10">The sequence shown here is derived from an EMBL/GenBank/DDBJ whole genome shotgun (WGS) entry which is preliminary data.</text>
</comment>
<feature type="compositionally biased region" description="Polar residues" evidence="7">
    <location>
        <begin position="704"/>
        <end position="725"/>
    </location>
</feature>
<feature type="domain" description="Protein kinase" evidence="8">
    <location>
        <begin position="788"/>
        <end position="1054"/>
    </location>
</feature>
<evidence type="ECO:0000259" key="9">
    <source>
        <dbReference type="PROSITE" id="PS51745"/>
    </source>
</evidence>
<dbReference type="SMART" id="SM00666">
    <property type="entry name" value="PB1"/>
    <property type="match status" value="1"/>
</dbReference>
<dbReference type="Pfam" id="PF07714">
    <property type="entry name" value="PK_Tyr_Ser-Thr"/>
    <property type="match status" value="1"/>
</dbReference>
<dbReference type="PANTHER" id="PTHR23257:SF824">
    <property type="entry name" value="PROTEIN KINASE DOMAIN-CONTAINING PROTEIN"/>
    <property type="match status" value="1"/>
</dbReference>
<dbReference type="PANTHER" id="PTHR23257">
    <property type="entry name" value="SERINE-THREONINE PROTEIN KINASE"/>
    <property type="match status" value="1"/>
</dbReference>
<dbReference type="GO" id="GO:0005737">
    <property type="term" value="C:cytoplasm"/>
    <property type="evidence" value="ECO:0007669"/>
    <property type="project" value="TreeGrafter"/>
</dbReference>
<dbReference type="Gene3D" id="1.10.510.10">
    <property type="entry name" value="Transferase(Phosphotransferase) domain 1"/>
    <property type="match status" value="1"/>
</dbReference>
<dbReference type="SUPFAM" id="SSF54277">
    <property type="entry name" value="CAD &amp; PB1 domains"/>
    <property type="match status" value="1"/>
</dbReference>
<dbReference type="InterPro" id="IPR017441">
    <property type="entry name" value="Protein_kinase_ATP_BS"/>
</dbReference>
<evidence type="ECO:0000256" key="7">
    <source>
        <dbReference type="SAM" id="MobiDB-lite"/>
    </source>
</evidence>
<dbReference type="PROSITE" id="PS50011">
    <property type="entry name" value="PROTEIN_KINASE_DOM"/>
    <property type="match status" value="1"/>
</dbReference>
<protein>
    <recommendedName>
        <fullName evidence="12">Protein kinase domain-containing protein</fullName>
    </recommendedName>
</protein>
<dbReference type="Proteomes" id="UP000306102">
    <property type="component" value="Unassembled WGS sequence"/>
</dbReference>
<dbReference type="Pfam" id="PF00564">
    <property type="entry name" value="PB1"/>
    <property type="match status" value="1"/>
</dbReference>
<dbReference type="PRINTS" id="PR00109">
    <property type="entry name" value="TYRKINASE"/>
</dbReference>
<dbReference type="GO" id="GO:0007165">
    <property type="term" value="P:signal transduction"/>
    <property type="evidence" value="ECO:0007669"/>
    <property type="project" value="TreeGrafter"/>
</dbReference>
<feature type="region of interest" description="Disordered" evidence="7">
    <location>
        <begin position="671"/>
        <end position="760"/>
    </location>
</feature>
<dbReference type="CDD" id="cd13999">
    <property type="entry name" value="STKc_MAP3K-like"/>
    <property type="match status" value="1"/>
</dbReference>
<feature type="domain" description="PB1" evidence="9">
    <location>
        <begin position="17"/>
        <end position="120"/>
    </location>
</feature>
<dbReference type="PROSITE" id="PS00107">
    <property type="entry name" value="PROTEIN_KINASE_ATP"/>
    <property type="match status" value="1"/>
</dbReference>
<evidence type="ECO:0000313" key="10">
    <source>
        <dbReference type="EMBL" id="THG12843.1"/>
    </source>
</evidence>
<dbReference type="InterPro" id="IPR050167">
    <property type="entry name" value="Ser_Thr_protein_kinase"/>
</dbReference>
<evidence type="ECO:0000259" key="8">
    <source>
        <dbReference type="PROSITE" id="PS50011"/>
    </source>
</evidence>
<evidence type="ECO:0008006" key="12">
    <source>
        <dbReference type="Google" id="ProtNLM"/>
    </source>
</evidence>
<dbReference type="AlphaFoldDB" id="A0A4S4E9N3"/>
<dbReference type="Gene3D" id="3.30.200.20">
    <property type="entry name" value="Phosphorylase Kinase, domain 1"/>
    <property type="match status" value="1"/>
</dbReference>
<dbReference type="GO" id="GO:0005524">
    <property type="term" value="F:ATP binding"/>
    <property type="evidence" value="ECO:0007669"/>
    <property type="project" value="UniProtKB-UniRule"/>
</dbReference>
<dbReference type="InterPro" id="IPR053793">
    <property type="entry name" value="PB1-like"/>
</dbReference>
<dbReference type="InterPro" id="IPR000270">
    <property type="entry name" value="PB1_dom"/>
</dbReference>
<evidence type="ECO:0000256" key="3">
    <source>
        <dbReference type="ARBA" id="ARBA00022741"/>
    </source>
</evidence>
<keyword evidence="5 6" id="KW-0067">ATP-binding</keyword>
<reference evidence="10 11" key="1">
    <citation type="journal article" date="2018" name="Proc. Natl. Acad. Sci. U.S.A.">
        <title>Draft genome sequence of Camellia sinensis var. sinensis provides insights into the evolution of the tea genome and tea quality.</title>
        <authorList>
            <person name="Wei C."/>
            <person name="Yang H."/>
            <person name="Wang S."/>
            <person name="Zhao J."/>
            <person name="Liu C."/>
            <person name="Gao L."/>
            <person name="Xia E."/>
            <person name="Lu Y."/>
            <person name="Tai Y."/>
            <person name="She G."/>
            <person name="Sun J."/>
            <person name="Cao H."/>
            <person name="Tong W."/>
            <person name="Gao Q."/>
            <person name="Li Y."/>
            <person name="Deng W."/>
            <person name="Jiang X."/>
            <person name="Wang W."/>
            <person name="Chen Q."/>
            <person name="Zhang S."/>
            <person name="Li H."/>
            <person name="Wu J."/>
            <person name="Wang P."/>
            <person name="Li P."/>
            <person name="Shi C."/>
            <person name="Zheng F."/>
            <person name="Jian J."/>
            <person name="Huang B."/>
            <person name="Shan D."/>
            <person name="Shi M."/>
            <person name="Fang C."/>
            <person name="Yue Y."/>
            <person name="Li F."/>
            <person name="Li D."/>
            <person name="Wei S."/>
            <person name="Han B."/>
            <person name="Jiang C."/>
            <person name="Yin Y."/>
            <person name="Xia T."/>
            <person name="Zhang Z."/>
            <person name="Bennetzen J.L."/>
            <person name="Zhao S."/>
            <person name="Wan X."/>
        </authorList>
    </citation>
    <scope>NUCLEOTIDE SEQUENCE [LARGE SCALE GENOMIC DNA]</scope>
    <source>
        <strain evidence="11">cv. Shuchazao</strain>
        <tissue evidence="10">Leaf</tissue>
    </source>
</reference>
<dbReference type="CDD" id="cd06410">
    <property type="entry name" value="PB1_UP2"/>
    <property type="match status" value="1"/>
</dbReference>
<evidence type="ECO:0000256" key="1">
    <source>
        <dbReference type="ARBA" id="ARBA00022527"/>
    </source>
</evidence>
<feature type="binding site" evidence="6">
    <location>
        <position position="816"/>
    </location>
    <ligand>
        <name>ATP</name>
        <dbReference type="ChEBI" id="CHEBI:30616"/>
    </ligand>
</feature>
<keyword evidence="4" id="KW-0418">Kinase</keyword>
<keyword evidence="1" id="KW-0723">Serine/threonine-protein kinase</keyword>
<dbReference type="InterPro" id="IPR008271">
    <property type="entry name" value="Ser/Thr_kinase_AS"/>
</dbReference>
<evidence type="ECO:0000313" key="11">
    <source>
        <dbReference type="Proteomes" id="UP000306102"/>
    </source>
</evidence>
<dbReference type="InterPro" id="IPR011009">
    <property type="entry name" value="Kinase-like_dom_sf"/>
</dbReference>
<dbReference type="GO" id="GO:0004674">
    <property type="term" value="F:protein serine/threonine kinase activity"/>
    <property type="evidence" value="ECO:0007669"/>
    <property type="project" value="UniProtKB-KW"/>
</dbReference>
<dbReference type="PROSITE" id="PS51745">
    <property type="entry name" value="PB1"/>
    <property type="match status" value="1"/>
</dbReference>
<proteinExistence type="predicted"/>
<dbReference type="PROSITE" id="PS00108">
    <property type="entry name" value="PROTEIN_KINASE_ST"/>
    <property type="match status" value="1"/>
</dbReference>
<keyword evidence="11" id="KW-1185">Reference proteome</keyword>
<keyword evidence="2" id="KW-0808">Transferase</keyword>
<keyword evidence="3 6" id="KW-0547">Nucleotide-binding</keyword>
<dbReference type="EMBL" id="SDRB02006311">
    <property type="protein sequence ID" value="THG12843.1"/>
    <property type="molecule type" value="Genomic_DNA"/>
</dbReference>
<dbReference type="Gene3D" id="3.10.20.90">
    <property type="entry name" value="Phosphatidylinositol 3-kinase Catalytic Subunit, Chain A, domain 1"/>
    <property type="match status" value="1"/>
</dbReference>
<evidence type="ECO:0000256" key="6">
    <source>
        <dbReference type="PROSITE-ProRule" id="PRU10141"/>
    </source>
</evidence>
<gene>
    <name evidence="10" type="ORF">TEA_018637</name>
</gene>
<feature type="compositionally biased region" description="Basic and acidic residues" evidence="7">
    <location>
        <begin position="730"/>
        <end position="760"/>
    </location>
</feature>
<evidence type="ECO:0000256" key="2">
    <source>
        <dbReference type="ARBA" id="ARBA00022679"/>
    </source>
</evidence>
<evidence type="ECO:0000256" key="4">
    <source>
        <dbReference type="ARBA" id="ARBA00022777"/>
    </source>
</evidence>
<organism evidence="10 11">
    <name type="scientific">Camellia sinensis var. sinensis</name>
    <name type="common">China tea</name>
    <dbReference type="NCBI Taxonomy" id="542762"/>
    <lineage>
        <taxon>Eukaryota</taxon>
        <taxon>Viridiplantae</taxon>
        <taxon>Streptophyta</taxon>
        <taxon>Embryophyta</taxon>
        <taxon>Tracheophyta</taxon>
        <taxon>Spermatophyta</taxon>
        <taxon>Magnoliopsida</taxon>
        <taxon>eudicotyledons</taxon>
        <taxon>Gunneridae</taxon>
        <taxon>Pentapetalae</taxon>
        <taxon>asterids</taxon>
        <taxon>Ericales</taxon>
        <taxon>Theaceae</taxon>
        <taxon>Camellia</taxon>
    </lineage>
</organism>
<dbReference type="STRING" id="542762.A0A4S4E9N3"/>
<evidence type="ECO:0000256" key="5">
    <source>
        <dbReference type="ARBA" id="ARBA00022840"/>
    </source>
</evidence>
<sequence>MKDPFLSRRRRPNHPKKLKLVCSFNGTFLPRPPSGNLRYTGGETRIVSVDRNIGFSRLRSKISDLSNGLLSFSLKYQLPINDDEAHLVLITSDDDVRCMIDEFDKLESLGKPSRLWIFVCNNDNGCVYRHENCVETENLNDGSGVSCINCNVFGGLKSVSDRFVNGDGFESRNLTMQSTGKVENGVWCQCSDDSLRKMVLKPGLLPKESAFRGGLGLDFDQTEIEFASGNQKFNQPFKDLTSEPQGPLIYETRDLIFVNNPYWANTLDYEFKDGQFQRSESLGINSLPVSHSHPLNPRDGNLCVETNSFRQRLTNRPGLISSNRSPNGVGGLNMDLIPCSGAELRNLDRENITPRSGNCDWVNTSFAPLSCSNQLVASVYPTKSSYCGRVWGGFHNGIRNHRFAANDMRNQRTCSYHVRNHRIGLTEMGSHRNVRLEGRPWVGKFYPRLRSSSYISKQGQVMRFNCPSLWKPWCGYHDHTPEEIGRMMDSGLNDQTYSFNQPYKENFTEKSGYGVPQPQAPNPNQCCFAYNGMGGQSLLPTNITKNPLTSTRAMDSWEDLLNGSNGDKKEVPSPNPCKNLHRVAMSSQPSCDFKNESLLVEPIETDNISGSPKNWGFRNGTELECNGKSSKIEPSVKSLSNHHSSARAIQAGLASLVDLSLCNLCLSSSKEVEPPAHSSPTCNDSKALVKPQSNPLDLMDEENLSSGPQVDTSNGVVSESSSQNAAKLENVNEQKEEMWRDHPSSLSNEKADKESHKCSKENGSIPTDLIFYTHLASRELQTIENSDLEYIKELGSGTYGTVFYGKWKGCDVAIKKLKPSCFTDGAPEHDRLVADYWKEAHILGQLHHPHIVAFYGVVMDGPVTNLATVTEYMVNGSLKQVLQRKDRTIDRRKRLIIAMDAAFGMEYLHEKNIVHFDLKSHNFLVNMRDPQRPVCKIGDLGLSKIKQRTLVSGGVRGTIPWMAPELLNSKKNMVTEKVDVYSFGIVMWELLTGEEPYGNMRSEEIIAGIIKGNLRPEIPSWCDPAWRLLMERCWSSDPDSRPAFSEIAKELRAMSAAVNIK</sequence>
<dbReference type="InterPro" id="IPR001245">
    <property type="entry name" value="Ser-Thr/Tyr_kinase_cat_dom"/>
</dbReference>
<dbReference type="SMART" id="SM00220">
    <property type="entry name" value="S_TKc"/>
    <property type="match status" value="1"/>
</dbReference>
<accession>A0A4S4E9N3</accession>
<name>A0A4S4E9N3_CAMSN</name>